<dbReference type="AlphaFoldDB" id="A0A6H3FCL8"/>
<keyword evidence="2" id="KW-1185">Reference proteome</keyword>
<evidence type="ECO:0000313" key="2">
    <source>
        <dbReference type="Proteomes" id="UP000292919"/>
    </source>
</evidence>
<accession>A0A6H3FCL8</accession>
<evidence type="ECO:0000313" key="1">
    <source>
        <dbReference type="EMBL" id="TBH80806.1"/>
    </source>
</evidence>
<proteinExistence type="predicted"/>
<gene>
    <name evidence="1" type="ORF">EB812_04275</name>
</gene>
<sequence>MSYKDALRYVTDAKGNVEYVILPWDLWRRLEPQAAALHAKPQQPENLEQPLGPLADFDALLRTWDFRYPYSPAVSCPHCGAATEDWRTDPAQPFVLTNANIGGLLVFHCRACGTTIRQKHFRDHQALEHSTPHC</sequence>
<dbReference type="Proteomes" id="UP000292919">
    <property type="component" value="Unassembled WGS sequence"/>
</dbReference>
<reference evidence="1 2" key="1">
    <citation type="submission" date="2018-12" db="EMBL/GenBank/DDBJ databases">
        <title>First genome draft of Desulfovibrio legallis sp. nov.</title>
        <authorList>
            <person name="Ben Dhia O."/>
            <person name="Najjari A."/>
            <person name="Ferjani R."/>
            <person name="Fhoula I."/>
            <person name="Fardeau M.-L."/>
            <person name="Boudabbous A."/>
            <person name="Ouzari H.I."/>
        </authorList>
    </citation>
    <scope>NUCLEOTIDE SEQUENCE [LARGE SCALE GENOMIC DNA]</scope>
    <source>
        <strain evidence="1 2">H1T</strain>
    </source>
</reference>
<name>A0A6H3FCL8_9BACT</name>
<dbReference type="EMBL" id="SIXC01000004">
    <property type="protein sequence ID" value="TBH80806.1"/>
    <property type="molecule type" value="Genomic_DNA"/>
</dbReference>
<protein>
    <submittedName>
        <fullName evidence="1">Uncharacterized protein</fullName>
    </submittedName>
</protein>
<comment type="caution">
    <text evidence="1">The sequence shown here is derived from an EMBL/GenBank/DDBJ whole genome shotgun (WGS) entry which is preliminary data.</text>
</comment>
<organism evidence="1 2">
    <name type="scientific">Desulfovibrio legallii</name>
    <dbReference type="NCBI Taxonomy" id="571438"/>
    <lineage>
        <taxon>Bacteria</taxon>
        <taxon>Pseudomonadati</taxon>
        <taxon>Thermodesulfobacteriota</taxon>
        <taxon>Desulfovibrionia</taxon>
        <taxon>Desulfovibrionales</taxon>
        <taxon>Desulfovibrionaceae</taxon>
        <taxon>Desulfovibrio</taxon>
    </lineage>
</organism>
<dbReference type="RefSeq" id="WP_130957869.1">
    <property type="nucleotide sequence ID" value="NZ_JBHSHA010000019.1"/>
</dbReference>